<evidence type="ECO:0000256" key="5">
    <source>
        <dbReference type="SAM" id="MobiDB-lite"/>
    </source>
</evidence>
<protein>
    <recommendedName>
        <fullName evidence="4">50S ribosomal protein L2</fullName>
    </recommendedName>
</protein>
<keyword evidence="3" id="KW-0687">Ribonucleoprotein</keyword>
<evidence type="ECO:0000259" key="6">
    <source>
        <dbReference type="SMART" id="SM01382"/>
    </source>
</evidence>
<dbReference type="Gene3D" id="4.10.950.10">
    <property type="entry name" value="Ribosomal protein L2, domain 3"/>
    <property type="match status" value="1"/>
</dbReference>
<dbReference type="InterPro" id="IPR005880">
    <property type="entry name" value="Ribosomal_uL2_bac/org-type"/>
</dbReference>
<feature type="domain" description="Large ribosomal subunit protein uL2 C-terminal" evidence="6">
    <location>
        <begin position="122"/>
        <end position="250"/>
    </location>
</feature>
<keyword evidence="2 8" id="KW-0689">Ribosomal protein</keyword>
<dbReference type="GO" id="GO:0016740">
    <property type="term" value="F:transferase activity"/>
    <property type="evidence" value="ECO:0007669"/>
    <property type="project" value="InterPro"/>
</dbReference>
<dbReference type="Pfam" id="PF00181">
    <property type="entry name" value="Ribosomal_L2_N"/>
    <property type="match status" value="1"/>
</dbReference>
<organism evidence="8 9">
    <name type="scientific">candidate division WWE3 bacterium CG23_combo_of_CG06-09_8_20_14_all_40_14</name>
    <dbReference type="NCBI Taxonomy" id="1975095"/>
    <lineage>
        <taxon>Bacteria</taxon>
        <taxon>Katanobacteria</taxon>
    </lineage>
</organism>
<feature type="domain" description="Large ribosomal subunit protein uL2 RNA-binding" evidence="7">
    <location>
        <begin position="41"/>
        <end position="116"/>
    </location>
</feature>
<accession>A0A2G9XBZ3</accession>
<dbReference type="EMBL" id="PCQY01000027">
    <property type="protein sequence ID" value="PIP04505.1"/>
    <property type="molecule type" value="Genomic_DNA"/>
</dbReference>
<dbReference type="SUPFAM" id="SSF50104">
    <property type="entry name" value="Translation proteins SH3-like domain"/>
    <property type="match status" value="1"/>
</dbReference>
<dbReference type="InterPro" id="IPR014726">
    <property type="entry name" value="Ribosomal_uL2_dom3"/>
</dbReference>
<dbReference type="AlphaFoldDB" id="A0A2G9XBZ3"/>
<dbReference type="GO" id="GO:0003723">
    <property type="term" value="F:RNA binding"/>
    <property type="evidence" value="ECO:0007669"/>
    <property type="project" value="InterPro"/>
</dbReference>
<evidence type="ECO:0000256" key="1">
    <source>
        <dbReference type="ARBA" id="ARBA00005636"/>
    </source>
</evidence>
<dbReference type="GO" id="GO:0015934">
    <property type="term" value="C:large ribosomal subunit"/>
    <property type="evidence" value="ECO:0007669"/>
    <property type="project" value="InterPro"/>
</dbReference>
<evidence type="ECO:0000256" key="2">
    <source>
        <dbReference type="ARBA" id="ARBA00022980"/>
    </source>
</evidence>
<evidence type="ECO:0000259" key="7">
    <source>
        <dbReference type="SMART" id="SM01383"/>
    </source>
</evidence>
<dbReference type="PIRSF" id="PIRSF002158">
    <property type="entry name" value="Ribosomal_L2"/>
    <property type="match status" value="1"/>
</dbReference>
<dbReference type="Pfam" id="PF03947">
    <property type="entry name" value="Ribosomal_L2_C"/>
    <property type="match status" value="1"/>
</dbReference>
<proteinExistence type="inferred from homology"/>
<dbReference type="InterPro" id="IPR002171">
    <property type="entry name" value="Ribosomal_uL2"/>
</dbReference>
<dbReference type="Proteomes" id="UP000231388">
    <property type="component" value="Unassembled WGS sequence"/>
</dbReference>
<dbReference type="SMART" id="SM01382">
    <property type="entry name" value="Ribosomal_L2_C"/>
    <property type="match status" value="1"/>
</dbReference>
<dbReference type="InterPro" id="IPR022666">
    <property type="entry name" value="Ribosomal_uL2_RNA-bd_dom"/>
</dbReference>
<comment type="caution">
    <text evidence="8">The sequence shown here is derived from an EMBL/GenBank/DDBJ whole genome shotgun (WGS) entry which is preliminary data.</text>
</comment>
<dbReference type="Gene3D" id="2.40.50.140">
    <property type="entry name" value="Nucleic acid-binding proteins"/>
    <property type="match status" value="1"/>
</dbReference>
<dbReference type="InterPro" id="IPR014722">
    <property type="entry name" value="Rib_uL2_dom2"/>
</dbReference>
<dbReference type="InterPro" id="IPR008991">
    <property type="entry name" value="Translation_prot_SH3-like_sf"/>
</dbReference>
<dbReference type="GO" id="GO:0003735">
    <property type="term" value="F:structural constituent of ribosome"/>
    <property type="evidence" value="ECO:0007669"/>
    <property type="project" value="InterPro"/>
</dbReference>
<evidence type="ECO:0000313" key="8">
    <source>
        <dbReference type="EMBL" id="PIP04505.1"/>
    </source>
</evidence>
<dbReference type="FunFam" id="2.30.30.30:FF:000001">
    <property type="entry name" value="50S ribosomal protein L2"/>
    <property type="match status" value="1"/>
</dbReference>
<dbReference type="PANTHER" id="PTHR13691:SF5">
    <property type="entry name" value="LARGE RIBOSOMAL SUBUNIT PROTEIN UL2M"/>
    <property type="match status" value="1"/>
</dbReference>
<dbReference type="GO" id="GO:0002181">
    <property type="term" value="P:cytoplasmic translation"/>
    <property type="evidence" value="ECO:0007669"/>
    <property type="project" value="TreeGrafter"/>
</dbReference>
<reference evidence="8 9" key="1">
    <citation type="submission" date="2017-09" db="EMBL/GenBank/DDBJ databases">
        <title>Depth-based differentiation of microbial function through sediment-hosted aquifers and enrichment of novel symbionts in the deep terrestrial subsurface.</title>
        <authorList>
            <person name="Probst A.J."/>
            <person name="Ladd B."/>
            <person name="Jarett J.K."/>
            <person name="Geller-Mcgrath D.E."/>
            <person name="Sieber C.M."/>
            <person name="Emerson J.B."/>
            <person name="Anantharaman K."/>
            <person name="Thomas B.C."/>
            <person name="Malmstrom R."/>
            <person name="Stieglmeier M."/>
            <person name="Klingl A."/>
            <person name="Woyke T."/>
            <person name="Ryan C.M."/>
            <person name="Banfield J.F."/>
        </authorList>
    </citation>
    <scope>NUCLEOTIDE SEQUENCE [LARGE SCALE GENOMIC DNA]</scope>
    <source>
        <strain evidence="8">CG23_combo_of_CG06-09_8_20_14_all_40_14</strain>
    </source>
</reference>
<dbReference type="NCBIfam" id="TIGR01171">
    <property type="entry name" value="rplB_bact"/>
    <property type="match status" value="1"/>
</dbReference>
<name>A0A2G9XBZ3_UNCKA</name>
<feature type="compositionally biased region" description="Basic residues" evidence="5">
    <location>
        <begin position="252"/>
        <end position="273"/>
    </location>
</feature>
<dbReference type="Gene3D" id="2.30.30.30">
    <property type="match status" value="1"/>
</dbReference>
<evidence type="ECO:0000256" key="3">
    <source>
        <dbReference type="ARBA" id="ARBA00023274"/>
    </source>
</evidence>
<feature type="region of interest" description="Disordered" evidence="5">
    <location>
        <begin position="225"/>
        <end position="273"/>
    </location>
</feature>
<comment type="similarity">
    <text evidence="1">Belongs to the universal ribosomal protein uL2 family.</text>
</comment>
<dbReference type="PANTHER" id="PTHR13691">
    <property type="entry name" value="RIBOSOMAL PROTEIN L2"/>
    <property type="match status" value="1"/>
</dbReference>
<dbReference type="SMART" id="SM01383">
    <property type="entry name" value="Ribosomal_L2"/>
    <property type="match status" value="1"/>
</dbReference>
<dbReference type="InterPro" id="IPR022669">
    <property type="entry name" value="Ribosomal_uL2_C"/>
</dbReference>
<evidence type="ECO:0000313" key="9">
    <source>
        <dbReference type="Proteomes" id="UP000231388"/>
    </source>
</evidence>
<dbReference type="SUPFAM" id="SSF50249">
    <property type="entry name" value="Nucleic acid-binding proteins"/>
    <property type="match status" value="1"/>
</dbReference>
<evidence type="ECO:0000256" key="4">
    <source>
        <dbReference type="ARBA" id="ARBA00035459"/>
    </source>
</evidence>
<sequence length="273" mass="30231">MSLRKSRPTTASRRLRSDILYAVDKKRPEKSLTRPLKGPLGRSKGRISTRHKARGAKKLLRIIDFKRNKKGIPAKVFAIEYDPTHGPNIALLHYADGEKRYILAPKGLKKGDVVKAGEKADLTVGNALPLKNIPIGTFVHNIEIYPGRGGQFVRSAGCGAIIMSADSKFTTLKFPSKEIRKILSSCFATIGVLSNEDVKNVKMGKAGRKIHLGIRPTVRGVAMPYKHPHGGSYSTTGVGRKSPVSPWGQPAKGKKTRRRKHTNKYILQKRRKK</sequence>
<gene>
    <name evidence="8" type="ORF">COX53_02190</name>
</gene>
<dbReference type="InterPro" id="IPR012340">
    <property type="entry name" value="NA-bd_OB-fold"/>
</dbReference>